<evidence type="ECO:0000313" key="1">
    <source>
        <dbReference type="EMBL" id="CCA80727.1"/>
    </source>
</evidence>
<protein>
    <submittedName>
        <fullName evidence="1">Hypothethical protein</fullName>
    </submittedName>
</protein>
<name>G2ZNV2_9RALS</name>
<accession>G2ZNV2</accession>
<dbReference type="EMBL" id="FR854067">
    <property type="protein sequence ID" value="CCA80727.1"/>
    <property type="molecule type" value="Genomic_DNA"/>
</dbReference>
<reference evidence="1" key="2">
    <citation type="submission" date="2011-04" db="EMBL/GenBank/DDBJ databases">
        <authorList>
            <person name="Genoscope - CEA"/>
        </authorList>
    </citation>
    <scope>NUCLEOTIDE SEQUENCE</scope>
    <source>
        <strain evidence="1">R229</strain>
    </source>
</reference>
<proteinExistence type="predicted"/>
<sequence>MIAALKKRPFLRDQYAFDFVASDSVALAGQTRHEEALLTLSVIWHRLHCDGAARVSLHSTTLDDLAEHAPFHSHARCKLHVGESIRLQLGTLASP</sequence>
<gene>
    <name evidence="1" type="ORF">BDB_110159</name>
</gene>
<dbReference type="AlphaFoldDB" id="G2ZNV2"/>
<reference evidence="1" key="1">
    <citation type="journal article" date="2011" name="PLoS ONE">
        <title>Ralstonia syzygii, the Blood Disease Bacterium and some Asian R. solanacearum strains form a single genomic species despite divergent lifestyles.</title>
        <authorList>
            <person name="Remenant B."/>
            <person name="de Cambiaire J.C."/>
            <person name="Cellier G."/>
            <person name="Jacobs J.M."/>
            <person name="Mangenot S."/>
            <person name="Barbe V."/>
            <person name="Lajus A."/>
            <person name="Vallenet D."/>
            <person name="Medigue C."/>
            <person name="Fegan M."/>
            <person name="Allen C."/>
            <person name="Prior P."/>
        </authorList>
    </citation>
    <scope>NUCLEOTIDE SEQUENCE</scope>
    <source>
        <strain evidence="1">R229</strain>
    </source>
</reference>
<organism evidence="1">
    <name type="scientific">blood disease bacterium R229</name>
    <dbReference type="NCBI Taxonomy" id="741978"/>
    <lineage>
        <taxon>Bacteria</taxon>
        <taxon>Pseudomonadati</taxon>
        <taxon>Pseudomonadota</taxon>
        <taxon>Betaproteobacteria</taxon>
        <taxon>Burkholderiales</taxon>
        <taxon>Burkholderiaceae</taxon>
        <taxon>Ralstonia</taxon>
        <taxon>Ralstonia solanacearum species complex</taxon>
    </lineage>
</organism>